<protein>
    <submittedName>
        <fullName evidence="3">Gfo/Idh/MocA family oxidoreductase</fullName>
    </submittedName>
</protein>
<proteinExistence type="predicted"/>
<dbReference type="RefSeq" id="WP_163976243.1">
    <property type="nucleotide sequence ID" value="NZ_JABFOR010000005.1"/>
</dbReference>
<dbReference type="PANTHER" id="PTHR43708:SF4">
    <property type="entry name" value="OXIDOREDUCTASE YCEM-RELATED"/>
    <property type="match status" value="1"/>
</dbReference>
<evidence type="ECO:0000313" key="3">
    <source>
        <dbReference type="EMBL" id="NOJ70126.1"/>
    </source>
</evidence>
<reference evidence="3 4" key="1">
    <citation type="submission" date="2020-05" db="EMBL/GenBank/DDBJ databases">
        <title>Whole genome sequencing and identification of novel metabolites from Paenibacillus alvei strain JR949.</title>
        <authorList>
            <person name="Rajendhran J."/>
            <person name="Sree Pranav P."/>
            <person name="Mahalakshmi B."/>
            <person name="Karthikeyan R."/>
        </authorList>
    </citation>
    <scope>NUCLEOTIDE SEQUENCE [LARGE SCALE GENOMIC DNA]</scope>
    <source>
        <strain evidence="3 4">JR949</strain>
    </source>
</reference>
<accession>A0AAP6ZYC5</accession>
<organism evidence="3 4">
    <name type="scientific">Paenibacillus alvei</name>
    <name type="common">Bacillus alvei</name>
    <dbReference type="NCBI Taxonomy" id="44250"/>
    <lineage>
        <taxon>Bacteria</taxon>
        <taxon>Bacillati</taxon>
        <taxon>Bacillota</taxon>
        <taxon>Bacilli</taxon>
        <taxon>Bacillales</taxon>
        <taxon>Paenibacillaceae</taxon>
        <taxon>Paenibacillus</taxon>
    </lineage>
</organism>
<dbReference type="PANTHER" id="PTHR43708">
    <property type="entry name" value="CONSERVED EXPRESSED OXIDOREDUCTASE (EUROFUNG)"/>
    <property type="match status" value="1"/>
</dbReference>
<dbReference type="Gene3D" id="3.40.50.720">
    <property type="entry name" value="NAD(P)-binding Rossmann-like Domain"/>
    <property type="match status" value="1"/>
</dbReference>
<dbReference type="EMBL" id="JABFOR010000005">
    <property type="protein sequence ID" value="NOJ70126.1"/>
    <property type="molecule type" value="Genomic_DNA"/>
</dbReference>
<evidence type="ECO:0000259" key="1">
    <source>
        <dbReference type="Pfam" id="PF01408"/>
    </source>
</evidence>
<dbReference type="Gene3D" id="3.30.360.10">
    <property type="entry name" value="Dihydrodipicolinate Reductase, domain 2"/>
    <property type="match status" value="1"/>
</dbReference>
<dbReference type="Pfam" id="PF01408">
    <property type="entry name" value="GFO_IDH_MocA"/>
    <property type="match status" value="1"/>
</dbReference>
<dbReference type="GO" id="GO:0000166">
    <property type="term" value="F:nucleotide binding"/>
    <property type="evidence" value="ECO:0007669"/>
    <property type="project" value="InterPro"/>
</dbReference>
<dbReference type="Proteomes" id="UP000552038">
    <property type="component" value="Unassembled WGS sequence"/>
</dbReference>
<dbReference type="InterPro" id="IPR048477">
    <property type="entry name" value="YceM-like_C"/>
</dbReference>
<evidence type="ECO:0000259" key="2">
    <source>
        <dbReference type="Pfam" id="PF21378"/>
    </source>
</evidence>
<dbReference type="InterPro" id="IPR000683">
    <property type="entry name" value="Gfo/Idh/MocA-like_OxRdtase_N"/>
</dbReference>
<comment type="caution">
    <text evidence="3">The sequence shown here is derived from an EMBL/GenBank/DDBJ whole genome shotgun (WGS) entry which is preliminary data.</text>
</comment>
<name>A0AAP6ZYC5_PAEAL</name>
<evidence type="ECO:0000313" key="4">
    <source>
        <dbReference type="Proteomes" id="UP000552038"/>
    </source>
</evidence>
<dbReference type="InterPro" id="IPR036291">
    <property type="entry name" value="NAD(P)-bd_dom_sf"/>
</dbReference>
<dbReference type="InterPro" id="IPR051317">
    <property type="entry name" value="Gfo/Idh/MocA_oxidoreduct"/>
</dbReference>
<feature type="domain" description="Gfo/Idh/MocA-like oxidoreductase N-terminal" evidence="1">
    <location>
        <begin position="4"/>
        <end position="122"/>
    </location>
</feature>
<dbReference type="SUPFAM" id="SSF55347">
    <property type="entry name" value="Glyceraldehyde-3-phosphate dehydrogenase-like, C-terminal domain"/>
    <property type="match status" value="1"/>
</dbReference>
<feature type="domain" description="YceM-like C-terminal" evidence="2">
    <location>
        <begin position="128"/>
        <end position="244"/>
    </location>
</feature>
<gene>
    <name evidence="3" type="ORF">HMI46_06125</name>
</gene>
<sequence length="311" mass="35268">MRKRIGIIGLGDIAQKAYLPVLGQSDRVDIVGMMSRTKSTVDAVGQRYRMEGRYTELEPLLDQKPDAVFVHTPTPTHEEIVITCLQQGIHVYVDKPLSYDIEASTQMAKVAQEQGRLLAVGFNRRFAPMYAEAKRWIEEAGGFDLCISQKHRTRQQQMSAKHTLYDDMIHMLDLMLWLGMKPHQLASYVESQDESGKLLHATGSLLFDQATAIFSMNRRAGADLEKVELHGGGRTVEITNLEQAVWHDRTTGQQVKRFGSWESISYRRGFHGIINHFLDSIDMPEQCTIRADQVLASHELVETLCARNKNL</sequence>
<dbReference type="AlphaFoldDB" id="A0AAP6ZYC5"/>
<dbReference type="Pfam" id="PF21378">
    <property type="entry name" value="YceM-like_C"/>
    <property type="match status" value="1"/>
</dbReference>
<dbReference type="SUPFAM" id="SSF51735">
    <property type="entry name" value="NAD(P)-binding Rossmann-fold domains"/>
    <property type="match status" value="1"/>
</dbReference>